<dbReference type="AlphaFoldDB" id="A0A4S9WSB2"/>
<dbReference type="SUPFAM" id="SSF54695">
    <property type="entry name" value="POZ domain"/>
    <property type="match status" value="2"/>
</dbReference>
<organism evidence="2 3">
    <name type="scientific">Aureobasidium pullulans</name>
    <name type="common">Black yeast</name>
    <name type="synonym">Pullularia pullulans</name>
    <dbReference type="NCBI Taxonomy" id="5580"/>
    <lineage>
        <taxon>Eukaryota</taxon>
        <taxon>Fungi</taxon>
        <taxon>Dikarya</taxon>
        <taxon>Ascomycota</taxon>
        <taxon>Pezizomycotina</taxon>
        <taxon>Dothideomycetes</taxon>
        <taxon>Dothideomycetidae</taxon>
        <taxon>Dothideales</taxon>
        <taxon>Saccotheciaceae</taxon>
        <taxon>Aureobasidium</taxon>
    </lineage>
</organism>
<dbReference type="SMART" id="SM00225">
    <property type="entry name" value="BTB"/>
    <property type="match status" value="2"/>
</dbReference>
<dbReference type="Pfam" id="PF00651">
    <property type="entry name" value="BTB"/>
    <property type="match status" value="2"/>
</dbReference>
<protein>
    <recommendedName>
        <fullName evidence="1">BTB domain-containing protein</fullName>
    </recommendedName>
</protein>
<proteinExistence type="predicted"/>
<evidence type="ECO:0000313" key="2">
    <source>
        <dbReference type="EMBL" id="THY78231.1"/>
    </source>
</evidence>
<dbReference type="InterPro" id="IPR000210">
    <property type="entry name" value="BTB/POZ_dom"/>
</dbReference>
<gene>
    <name evidence="2" type="ORF">D6C94_01491</name>
</gene>
<accession>A0A4S9WSB2</accession>
<evidence type="ECO:0000313" key="3">
    <source>
        <dbReference type="Proteomes" id="UP000305064"/>
    </source>
</evidence>
<dbReference type="PANTHER" id="PTHR24413">
    <property type="entry name" value="SPECKLE-TYPE POZ PROTEIN"/>
    <property type="match status" value="1"/>
</dbReference>
<name>A0A4S9WSB2_AURPU</name>
<dbReference type="EMBL" id="QZBJ01000007">
    <property type="protein sequence ID" value="THY78231.1"/>
    <property type="molecule type" value="Genomic_DNA"/>
</dbReference>
<dbReference type="CDD" id="cd18186">
    <property type="entry name" value="BTB_POZ_ZBTB_KLHL-like"/>
    <property type="match status" value="1"/>
</dbReference>
<sequence length="444" mass="50327">MASAEDFTARFYDDRTKWSDIIIKYGDHQIHAHKAILAQQSGYFLRAFSSSLPVSSSPIIDLGDDDDPRLLEWILQYLYCHGTAHAYFLDPENSAIPISMDQLVNLYELGDKYDVEGLRKRVDLAFYKSGSLDLQALHANPGQHSAFVDCIAKVCGPHSHQPADPTLQCTVTRLCQENCKTLFQDQKFLQLYSEGKLFDAKQATKLGMLLGKQLLDTEDTDSWSDFDYGDILSFRRFGARARNTHSLFNDVRFSDLTITLGDGQKIFGHKVVLASDSTHFQDMFERFPSMDNIDLSAEENSAAVIAYVKDFYTGDGSSDAECSMSCYADMHMLAEKHGRKDFTARYQERFHDILTEDPFDDKYIANLTKYCGPHNSKYSESSLPEKVFEHVLNRVELLEESCEYPPESFETGLGEGTIFNAKFAGRFAKEVFSSFVEELQLNHG</sequence>
<dbReference type="Proteomes" id="UP000305064">
    <property type="component" value="Unassembled WGS sequence"/>
</dbReference>
<dbReference type="Gene3D" id="3.30.710.10">
    <property type="entry name" value="Potassium Channel Kv1.1, Chain A"/>
    <property type="match status" value="2"/>
</dbReference>
<dbReference type="InterPro" id="IPR011333">
    <property type="entry name" value="SKP1/BTB/POZ_sf"/>
</dbReference>
<dbReference type="PROSITE" id="PS50097">
    <property type="entry name" value="BTB"/>
    <property type="match status" value="2"/>
</dbReference>
<comment type="caution">
    <text evidence="2">The sequence shown here is derived from an EMBL/GenBank/DDBJ whole genome shotgun (WGS) entry which is preliminary data.</text>
</comment>
<reference evidence="2 3" key="1">
    <citation type="submission" date="2018-10" db="EMBL/GenBank/DDBJ databases">
        <title>Fifty Aureobasidium pullulans genomes reveal a recombining polyextremotolerant generalist.</title>
        <authorList>
            <person name="Gostincar C."/>
            <person name="Turk M."/>
            <person name="Zajc J."/>
            <person name="Gunde-Cimerman N."/>
        </authorList>
    </citation>
    <scope>NUCLEOTIDE SEQUENCE [LARGE SCALE GENOMIC DNA]</scope>
    <source>
        <strain evidence="2 3">EXF-4256</strain>
    </source>
</reference>
<feature type="domain" description="BTB" evidence="1">
    <location>
        <begin position="254"/>
        <end position="320"/>
    </location>
</feature>
<feature type="domain" description="BTB" evidence="1">
    <location>
        <begin position="19"/>
        <end position="79"/>
    </location>
</feature>
<evidence type="ECO:0000259" key="1">
    <source>
        <dbReference type="PROSITE" id="PS50097"/>
    </source>
</evidence>